<dbReference type="AlphaFoldDB" id="A0A151ZAR1"/>
<evidence type="ECO:0000313" key="2">
    <source>
        <dbReference type="EMBL" id="KYQ91016.1"/>
    </source>
</evidence>
<gene>
    <name evidence="2" type="ORF">DLAC_07914</name>
</gene>
<keyword evidence="3" id="KW-1185">Reference proteome</keyword>
<dbReference type="Proteomes" id="UP000076078">
    <property type="component" value="Unassembled WGS sequence"/>
</dbReference>
<sequence length="101" mass="11189">MKVTCPSIEKTYDIEVEGDLTLFQLKEKIQEKTGTPPVHQLIQLPDKKTLSKKFNKKRLSQLHLDNNSNILMIYQMAGGCDCCGCSCDICGCGGGCRCSIM</sequence>
<comment type="caution">
    <text evidence="2">The sequence shown here is derived from an EMBL/GenBank/DDBJ whole genome shotgun (WGS) entry which is preliminary data.</text>
</comment>
<dbReference type="InterPro" id="IPR000626">
    <property type="entry name" value="Ubiquitin-like_dom"/>
</dbReference>
<evidence type="ECO:0000313" key="3">
    <source>
        <dbReference type="Proteomes" id="UP000076078"/>
    </source>
</evidence>
<dbReference type="InParanoid" id="A0A151ZAR1"/>
<dbReference type="FunCoup" id="A0A151ZAR1">
    <property type="interactions" value="76"/>
</dbReference>
<dbReference type="SUPFAM" id="SSF54236">
    <property type="entry name" value="Ubiquitin-like"/>
    <property type="match status" value="1"/>
</dbReference>
<name>A0A151ZAR1_TIELA</name>
<dbReference type="OrthoDB" id="18713at2759"/>
<dbReference type="OMA" id="IQVEDND"/>
<dbReference type="EMBL" id="LODT01000035">
    <property type="protein sequence ID" value="KYQ91016.1"/>
    <property type="molecule type" value="Genomic_DNA"/>
</dbReference>
<protein>
    <recommendedName>
        <fullName evidence="1">Ubiquitin-like domain-containing protein</fullName>
    </recommendedName>
</protein>
<proteinExistence type="predicted"/>
<feature type="domain" description="Ubiquitin-like" evidence="1">
    <location>
        <begin position="1"/>
        <end position="79"/>
    </location>
</feature>
<accession>A0A151ZAR1</accession>
<evidence type="ECO:0000259" key="1">
    <source>
        <dbReference type="PROSITE" id="PS50053"/>
    </source>
</evidence>
<dbReference type="PROSITE" id="PS50053">
    <property type="entry name" value="UBIQUITIN_2"/>
    <property type="match status" value="1"/>
</dbReference>
<reference evidence="2 3" key="1">
    <citation type="submission" date="2015-12" db="EMBL/GenBank/DDBJ databases">
        <title>Dictyostelia acquired genes for synthesis and detection of signals that induce cell-type specialization by lateral gene transfer from prokaryotes.</title>
        <authorList>
            <person name="Gloeckner G."/>
            <person name="Schaap P."/>
        </authorList>
    </citation>
    <scope>NUCLEOTIDE SEQUENCE [LARGE SCALE GENOMIC DNA]</scope>
    <source>
        <strain evidence="2 3">TK</strain>
    </source>
</reference>
<dbReference type="InterPro" id="IPR029071">
    <property type="entry name" value="Ubiquitin-like_domsf"/>
</dbReference>
<organism evidence="2 3">
    <name type="scientific">Tieghemostelium lacteum</name>
    <name type="common">Slime mold</name>
    <name type="synonym">Dictyostelium lacteum</name>
    <dbReference type="NCBI Taxonomy" id="361077"/>
    <lineage>
        <taxon>Eukaryota</taxon>
        <taxon>Amoebozoa</taxon>
        <taxon>Evosea</taxon>
        <taxon>Eumycetozoa</taxon>
        <taxon>Dictyostelia</taxon>
        <taxon>Dictyosteliales</taxon>
        <taxon>Raperosteliaceae</taxon>
        <taxon>Tieghemostelium</taxon>
    </lineage>
</organism>
<dbReference type="Pfam" id="PF14560">
    <property type="entry name" value="Ubiquitin_2"/>
    <property type="match status" value="1"/>
</dbReference>
<dbReference type="STRING" id="361077.A0A151ZAR1"/>
<dbReference type="CDD" id="cd17039">
    <property type="entry name" value="Ubl_ubiquitin_like"/>
    <property type="match status" value="1"/>
</dbReference>
<dbReference type="Gene3D" id="3.10.20.90">
    <property type="entry name" value="Phosphatidylinositol 3-kinase Catalytic Subunit, Chain A, domain 1"/>
    <property type="match status" value="1"/>
</dbReference>